<evidence type="ECO:0000256" key="1">
    <source>
        <dbReference type="ARBA" id="ARBA00008903"/>
    </source>
</evidence>
<evidence type="ECO:0000313" key="2">
    <source>
        <dbReference type="EMBL" id="GCF95313.1"/>
    </source>
</evidence>
<dbReference type="InterPro" id="IPR036291">
    <property type="entry name" value="NAD(P)-bd_dom_sf"/>
</dbReference>
<dbReference type="GO" id="GO:0016491">
    <property type="term" value="F:oxidoreductase activity"/>
    <property type="evidence" value="ECO:0007669"/>
    <property type="project" value="UniProtKB-ARBA"/>
</dbReference>
<dbReference type="SUPFAM" id="SSF51735">
    <property type="entry name" value="NAD(P)-binding Rossmann-fold domains"/>
    <property type="match status" value="1"/>
</dbReference>
<name>A0A4P5PQZ0_9ENTE</name>
<sequence>MLLLSREDIKQVFTMKEAIEADKTAFKLFTAGKTDVPLRTQIVSEKQNGTFLFMPAYAPDLDTASLKIINIFPDNIDKGMPSAPAQVLLIDGETGVVTAVLEGATVTQFRTGAASGVAFDVLARRDAKQGALIGTGGQAATQLEAMLCARELEEVKVYDMNFERTKAFTKQMNQELSAYGATITAAASSDEAIIDADMIITVTPATSPVFDGNKVKAGATVSCVGSYQPHMQEMDPVILQRAAKLYFDSEDAVLSEAGDILIPLGDGTITKDDFTGDIGEVLLGTLTGRENDDEIIVFKTVGIGAQDLVTAKQIYDKAVAKKIGTTWS</sequence>
<dbReference type="Proteomes" id="UP000290567">
    <property type="component" value="Unassembled WGS sequence"/>
</dbReference>
<gene>
    <name evidence="2" type="ORF">NRIC_32040</name>
</gene>
<dbReference type="GO" id="GO:0005737">
    <property type="term" value="C:cytoplasm"/>
    <property type="evidence" value="ECO:0007669"/>
    <property type="project" value="TreeGrafter"/>
</dbReference>
<organism evidence="2 3">
    <name type="scientific">Enterococcus florum</name>
    <dbReference type="NCBI Taxonomy" id="2480627"/>
    <lineage>
        <taxon>Bacteria</taxon>
        <taxon>Bacillati</taxon>
        <taxon>Bacillota</taxon>
        <taxon>Bacilli</taxon>
        <taxon>Lactobacillales</taxon>
        <taxon>Enterococcaceae</taxon>
        <taxon>Enterococcus</taxon>
    </lineage>
</organism>
<reference evidence="3" key="1">
    <citation type="submission" date="2019-02" db="EMBL/GenBank/DDBJ databases">
        <title>Draft genome sequence of Enterococcus sp. Gos25-1.</title>
        <authorList>
            <person name="Tanaka N."/>
            <person name="Shiwa Y."/>
            <person name="Fujita N."/>
        </authorList>
    </citation>
    <scope>NUCLEOTIDE SEQUENCE [LARGE SCALE GENOMIC DNA]</scope>
    <source>
        <strain evidence="3">Gos25-1</strain>
    </source>
</reference>
<dbReference type="OrthoDB" id="9792005at2"/>
<dbReference type="AlphaFoldDB" id="A0A4P5PQZ0"/>
<evidence type="ECO:0000313" key="3">
    <source>
        <dbReference type="Proteomes" id="UP000290567"/>
    </source>
</evidence>
<dbReference type="EMBL" id="BJCC01000031">
    <property type="protein sequence ID" value="GCF95313.1"/>
    <property type="molecule type" value="Genomic_DNA"/>
</dbReference>
<comment type="caution">
    <text evidence="2">The sequence shown here is derived from an EMBL/GenBank/DDBJ whole genome shotgun (WGS) entry which is preliminary data.</text>
</comment>
<keyword evidence="3" id="KW-1185">Reference proteome</keyword>
<comment type="similarity">
    <text evidence="1">Belongs to the ornithine cyclodeaminase/mu-crystallin family.</text>
</comment>
<dbReference type="Pfam" id="PF02423">
    <property type="entry name" value="OCD_Mu_crystall"/>
    <property type="match status" value="1"/>
</dbReference>
<protein>
    <submittedName>
        <fullName evidence="2">Ornithine cyclodeaminase</fullName>
    </submittedName>
</protein>
<dbReference type="Gene3D" id="3.40.50.720">
    <property type="entry name" value="NAD(P)-binding Rossmann-like Domain"/>
    <property type="match status" value="1"/>
</dbReference>
<dbReference type="PANTHER" id="PTHR13812:SF19">
    <property type="entry name" value="KETIMINE REDUCTASE MU-CRYSTALLIN"/>
    <property type="match status" value="1"/>
</dbReference>
<dbReference type="InterPro" id="IPR003462">
    <property type="entry name" value="ODC_Mu_crystall"/>
</dbReference>
<dbReference type="InterPro" id="IPR023401">
    <property type="entry name" value="ODC_N"/>
</dbReference>
<dbReference type="RefSeq" id="WP_146623711.1">
    <property type="nucleotide sequence ID" value="NZ_BJCC01000031.1"/>
</dbReference>
<accession>A0A4P5PQZ0</accession>
<proteinExistence type="inferred from homology"/>
<dbReference type="GO" id="GO:0019752">
    <property type="term" value="P:carboxylic acid metabolic process"/>
    <property type="evidence" value="ECO:0007669"/>
    <property type="project" value="UniProtKB-ARBA"/>
</dbReference>
<dbReference type="PANTHER" id="PTHR13812">
    <property type="entry name" value="KETIMINE REDUCTASE MU-CRYSTALLIN"/>
    <property type="match status" value="1"/>
</dbReference>
<dbReference type="PIRSF" id="PIRSF001439">
    <property type="entry name" value="CryM"/>
    <property type="match status" value="1"/>
</dbReference>
<dbReference type="Gene3D" id="3.30.1780.10">
    <property type="entry name" value="ornithine cyclodeaminase, domain 1"/>
    <property type="match status" value="1"/>
</dbReference>
<dbReference type="FunFam" id="3.40.50.720:FF:000311">
    <property type="entry name" value="Ornithine cyclodeaminase"/>
    <property type="match status" value="1"/>
</dbReference>